<gene>
    <name evidence="1" type="ORF">VTL71DRAFT_5739</name>
</gene>
<accession>A0ABR4BZ20</accession>
<protein>
    <submittedName>
        <fullName evidence="1">Uncharacterized protein</fullName>
    </submittedName>
</protein>
<reference evidence="1 2" key="1">
    <citation type="journal article" date="2024" name="Commun. Biol.">
        <title>Comparative genomic analysis of thermophilic fungi reveals convergent evolutionary adaptations and gene losses.</title>
        <authorList>
            <person name="Steindorff A.S."/>
            <person name="Aguilar-Pontes M.V."/>
            <person name="Robinson A.J."/>
            <person name="Andreopoulos B."/>
            <person name="LaButti K."/>
            <person name="Kuo A."/>
            <person name="Mondo S."/>
            <person name="Riley R."/>
            <person name="Otillar R."/>
            <person name="Haridas S."/>
            <person name="Lipzen A."/>
            <person name="Grimwood J."/>
            <person name="Schmutz J."/>
            <person name="Clum A."/>
            <person name="Reid I.D."/>
            <person name="Moisan M.C."/>
            <person name="Butler G."/>
            <person name="Nguyen T.T.M."/>
            <person name="Dewar K."/>
            <person name="Conant G."/>
            <person name="Drula E."/>
            <person name="Henrissat B."/>
            <person name="Hansel C."/>
            <person name="Singer S."/>
            <person name="Hutchinson M.I."/>
            <person name="de Vries R.P."/>
            <person name="Natvig D.O."/>
            <person name="Powell A.J."/>
            <person name="Tsang A."/>
            <person name="Grigoriev I.V."/>
        </authorList>
    </citation>
    <scope>NUCLEOTIDE SEQUENCE [LARGE SCALE GENOMIC DNA]</scope>
    <source>
        <strain evidence="1 2">CBS 494.80</strain>
    </source>
</reference>
<dbReference type="EMBL" id="JAZHXI010000016">
    <property type="protein sequence ID" value="KAL2062667.1"/>
    <property type="molecule type" value="Genomic_DNA"/>
</dbReference>
<organism evidence="1 2">
    <name type="scientific">Oculimacula yallundae</name>
    <dbReference type="NCBI Taxonomy" id="86028"/>
    <lineage>
        <taxon>Eukaryota</taxon>
        <taxon>Fungi</taxon>
        <taxon>Dikarya</taxon>
        <taxon>Ascomycota</taxon>
        <taxon>Pezizomycotina</taxon>
        <taxon>Leotiomycetes</taxon>
        <taxon>Helotiales</taxon>
        <taxon>Ploettnerulaceae</taxon>
        <taxon>Oculimacula</taxon>
    </lineage>
</organism>
<comment type="caution">
    <text evidence="1">The sequence shown here is derived from an EMBL/GenBank/DDBJ whole genome shotgun (WGS) entry which is preliminary data.</text>
</comment>
<name>A0ABR4BZ20_9HELO</name>
<dbReference type="Proteomes" id="UP001595075">
    <property type="component" value="Unassembled WGS sequence"/>
</dbReference>
<proteinExistence type="predicted"/>
<sequence>MSTHHQSSADAVMEEIFRWPMEAWTRRKISFLLSAHRIRHRSADTKPQLREKLFEWAEDRCAADCSTERIKKKARRAFKEFFEAGYDVMTPSASMRRYNW</sequence>
<evidence type="ECO:0000313" key="2">
    <source>
        <dbReference type="Proteomes" id="UP001595075"/>
    </source>
</evidence>
<evidence type="ECO:0000313" key="1">
    <source>
        <dbReference type="EMBL" id="KAL2062667.1"/>
    </source>
</evidence>
<keyword evidence="2" id="KW-1185">Reference proteome</keyword>